<evidence type="ECO:0000313" key="2">
    <source>
        <dbReference type="EMBL" id="KAJ1205793.1"/>
    </source>
</evidence>
<protein>
    <submittedName>
        <fullName evidence="2">Uncharacterized protein</fullName>
    </submittedName>
</protein>
<proteinExistence type="predicted"/>
<evidence type="ECO:0000256" key="1">
    <source>
        <dbReference type="SAM" id="MobiDB-lite"/>
    </source>
</evidence>
<organism evidence="2 3">
    <name type="scientific">Pleurodeles waltl</name>
    <name type="common">Iberian ribbed newt</name>
    <dbReference type="NCBI Taxonomy" id="8319"/>
    <lineage>
        <taxon>Eukaryota</taxon>
        <taxon>Metazoa</taxon>
        <taxon>Chordata</taxon>
        <taxon>Craniata</taxon>
        <taxon>Vertebrata</taxon>
        <taxon>Euteleostomi</taxon>
        <taxon>Amphibia</taxon>
        <taxon>Batrachia</taxon>
        <taxon>Caudata</taxon>
        <taxon>Salamandroidea</taxon>
        <taxon>Salamandridae</taxon>
        <taxon>Pleurodelinae</taxon>
        <taxon>Pleurodeles</taxon>
    </lineage>
</organism>
<feature type="compositionally biased region" description="Polar residues" evidence="1">
    <location>
        <begin position="48"/>
        <end position="61"/>
    </location>
</feature>
<dbReference type="AlphaFoldDB" id="A0AAV7VZJ8"/>
<reference evidence="2" key="1">
    <citation type="journal article" date="2022" name="bioRxiv">
        <title>Sequencing and chromosome-scale assembly of the giantPleurodeles waltlgenome.</title>
        <authorList>
            <person name="Brown T."/>
            <person name="Elewa A."/>
            <person name="Iarovenko S."/>
            <person name="Subramanian E."/>
            <person name="Araus A.J."/>
            <person name="Petzold A."/>
            <person name="Susuki M."/>
            <person name="Suzuki K.-i.T."/>
            <person name="Hayashi T."/>
            <person name="Toyoda A."/>
            <person name="Oliveira C."/>
            <person name="Osipova E."/>
            <person name="Leigh N.D."/>
            <person name="Simon A."/>
            <person name="Yun M.H."/>
        </authorList>
    </citation>
    <scope>NUCLEOTIDE SEQUENCE</scope>
    <source>
        <strain evidence="2">20211129_DDA</strain>
        <tissue evidence="2">Liver</tissue>
    </source>
</reference>
<sequence length="106" mass="11923">MVSSIFQEPDEVWTWLETYHKGHTDAKLVDHKQPQRRNKRRHARATLQDRQVTKPTNQQAHQGKRAALQAAASLMETRSSKDGLRSDPGSQNEEDSTDTGSKISGA</sequence>
<comment type="caution">
    <text evidence="2">The sequence shown here is derived from an EMBL/GenBank/DDBJ whole genome shotgun (WGS) entry which is preliminary data.</text>
</comment>
<gene>
    <name evidence="2" type="ORF">NDU88_001219</name>
</gene>
<dbReference type="EMBL" id="JANPWB010000002">
    <property type="protein sequence ID" value="KAJ1205793.1"/>
    <property type="molecule type" value="Genomic_DNA"/>
</dbReference>
<accession>A0AAV7VZJ8</accession>
<keyword evidence="3" id="KW-1185">Reference proteome</keyword>
<feature type="region of interest" description="Disordered" evidence="1">
    <location>
        <begin position="26"/>
        <end position="106"/>
    </location>
</feature>
<evidence type="ECO:0000313" key="3">
    <source>
        <dbReference type="Proteomes" id="UP001066276"/>
    </source>
</evidence>
<dbReference type="Proteomes" id="UP001066276">
    <property type="component" value="Chromosome 1_2"/>
</dbReference>
<feature type="compositionally biased region" description="Basic residues" evidence="1">
    <location>
        <begin position="34"/>
        <end position="44"/>
    </location>
</feature>
<name>A0AAV7VZJ8_PLEWA</name>